<evidence type="ECO:0000256" key="1">
    <source>
        <dbReference type="SAM" id="MobiDB-lite"/>
    </source>
</evidence>
<feature type="transmembrane region" description="Helical" evidence="2">
    <location>
        <begin position="176"/>
        <end position="197"/>
    </location>
</feature>
<reference evidence="3 4" key="1">
    <citation type="submission" date="2021-06" db="EMBL/GenBank/DDBJ databases">
        <authorList>
            <person name="Palmer J.M."/>
        </authorList>
    </citation>
    <scope>NUCLEOTIDE SEQUENCE [LARGE SCALE GENOMIC DNA]</scope>
    <source>
        <strain evidence="3 4">GA_2019</strain>
        <tissue evidence="3">Muscle</tissue>
    </source>
</reference>
<dbReference type="EMBL" id="JAHRIO010090319">
    <property type="protein sequence ID" value="MEQ2187700.1"/>
    <property type="molecule type" value="Genomic_DNA"/>
</dbReference>
<feature type="transmembrane region" description="Helical" evidence="2">
    <location>
        <begin position="23"/>
        <end position="44"/>
    </location>
</feature>
<evidence type="ECO:0000256" key="2">
    <source>
        <dbReference type="SAM" id="Phobius"/>
    </source>
</evidence>
<evidence type="ECO:0000313" key="3">
    <source>
        <dbReference type="EMBL" id="MEQ2187700.1"/>
    </source>
</evidence>
<feature type="non-terminal residue" evidence="3">
    <location>
        <position position="1"/>
    </location>
</feature>
<sequence>VCSVVFGYLLAVCLKWSPQTERYLRALALPVWTVLLFYIGHLFIKIMTETVCNSLRGTGFSVSEEDTALSLTFLYLVLVSLTGSWRVPVFMVVVALLIVGSHEKPPVPGKGELPGKMLSLAANTIYMAISCSNLQPKTEPRETTSADPLPPTPGFPRPFKAGLQLKEKSSRKASDIYFILLVWAIVLVQMWLNFWILQLLPIPVAGNAQTRLI</sequence>
<proteinExistence type="predicted"/>
<keyword evidence="2" id="KW-1133">Transmembrane helix</keyword>
<keyword evidence="2" id="KW-0812">Transmembrane</keyword>
<feature type="region of interest" description="Disordered" evidence="1">
    <location>
        <begin position="136"/>
        <end position="155"/>
    </location>
</feature>
<keyword evidence="4" id="KW-1185">Reference proteome</keyword>
<name>A0ABV0PW11_9TELE</name>
<accession>A0ABV0PW11</accession>
<evidence type="ECO:0000313" key="4">
    <source>
        <dbReference type="Proteomes" id="UP001476798"/>
    </source>
</evidence>
<dbReference type="Proteomes" id="UP001476798">
    <property type="component" value="Unassembled WGS sequence"/>
</dbReference>
<protein>
    <submittedName>
        <fullName evidence="3">Uncharacterized protein</fullName>
    </submittedName>
</protein>
<keyword evidence="2" id="KW-0472">Membrane</keyword>
<comment type="caution">
    <text evidence="3">The sequence shown here is derived from an EMBL/GenBank/DDBJ whole genome shotgun (WGS) entry which is preliminary data.</text>
</comment>
<gene>
    <name evidence="3" type="ORF">GOODEAATRI_007215</name>
</gene>
<organism evidence="3 4">
    <name type="scientific">Goodea atripinnis</name>
    <dbReference type="NCBI Taxonomy" id="208336"/>
    <lineage>
        <taxon>Eukaryota</taxon>
        <taxon>Metazoa</taxon>
        <taxon>Chordata</taxon>
        <taxon>Craniata</taxon>
        <taxon>Vertebrata</taxon>
        <taxon>Euteleostomi</taxon>
        <taxon>Actinopterygii</taxon>
        <taxon>Neopterygii</taxon>
        <taxon>Teleostei</taxon>
        <taxon>Neoteleostei</taxon>
        <taxon>Acanthomorphata</taxon>
        <taxon>Ovalentaria</taxon>
        <taxon>Atherinomorphae</taxon>
        <taxon>Cyprinodontiformes</taxon>
        <taxon>Goodeidae</taxon>
        <taxon>Goodea</taxon>
    </lineage>
</organism>